<dbReference type="PANTHER" id="PTHR30514">
    <property type="entry name" value="GLUCOKINASE"/>
    <property type="match status" value="1"/>
</dbReference>
<dbReference type="PROSITE" id="PS51071">
    <property type="entry name" value="HTH_RPIR"/>
    <property type="match status" value="1"/>
</dbReference>
<dbReference type="CDD" id="cd05013">
    <property type="entry name" value="SIS_RpiR"/>
    <property type="match status" value="1"/>
</dbReference>
<dbReference type="Proteomes" id="UP001637994">
    <property type="component" value="Unassembled WGS sequence"/>
</dbReference>
<keyword evidence="2" id="KW-0238">DNA-binding</keyword>
<dbReference type="InterPro" id="IPR001347">
    <property type="entry name" value="SIS_dom"/>
</dbReference>
<proteinExistence type="predicted"/>
<evidence type="ECO:0000259" key="4">
    <source>
        <dbReference type="PROSITE" id="PS51071"/>
    </source>
</evidence>
<sequence length="285" mass="32592">MKSKLTENNVIETFKEKYDSLFKAEKKVAEFIINNPNEASLMNVKEIASRTEVSDATVVRMCQHCGYDGFYQMKILLLRDLNNANVADFKNFNEKPIQLFLNRKKELIDTINYEENINNIKQLITLIFESKTILICAAGNTMPIAHDLDFRLNRLGINAYTSNSIENLLNYVSNLTKEDLIINISKSGLSKSILKISDIAYRNNVRQVNISSDVNSSLSEKSEFTICSGRLFNDVNDSHNGLETHIGEYIVNDLIIAFIISIEMNNNKFIKSQELEYKFFSSLKI</sequence>
<dbReference type="Pfam" id="PF01418">
    <property type="entry name" value="HTH_6"/>
    <property type="match status" value="1"/>
</dbReference>
<dbReference type="EMBL" id="JBGMEF010000033">
    <property type="protein sequence ID" value="MFO3667773.1"/>
    <property type="molecule type" value="Genomic_DNA"/>
</dbReference>
<evidence type="ECO:0000313" key="6">
    <source>
        <dbReference type="EMBL" id="MFO3667773.1"/>
    </source>
</evidence>
<dbReference type="InterPro" id="IPR000281">
    <property type="entry name" value="HTH_RpiR"/>
</dbReference>
<dbReference type="SUPFAM" id="SSF53697">
    <property type="entry name" value="SIS domain"/>
    <property type="match status" value="1"/>
</dbReference>
<dbReference type="InterPro" id="IPR009057">
    <property type="entry name" value="Homeodomain-like_sf"/>
</dbReference>
<evidence type="ECO:0000259" key="5">
    <source>
        <dbReference type="PROSITE" id="PS51464"/>
    </source>
</evidence>
<organism evidence="6 7">
    <name type="scientific">Anaerococcus kampingae</name>
    <dbReference type="NCBI Taxonomy" id="3115614"/>
    <lineage>
        <taxon>Bacteria</taxon>
        <taxon>Bacillati</taxon>
        <taxon>Bacillota</taxon>
        <taxon>Tissierellia</taxon>
        <taxon>Tissierellales</taxon>
        <taxon>Peptoniphilaceae</taxon>
        <taxon>Anaerococcus</taxon>
    </lineage>
</organism>
<dbReference type="InterPro" id="IPR047640">
    <property type="entry name" value="RpiR-like"/>
</dbReference>
<keyword evidence="7" id="KW-1185">Reference proteome</keyword>
<name>A0ABW9MER1_9FIRM</name>
<keyword evidence="1" id="KW-0805">Transcription regulation</keyword>
<accession>A0ABW9MER1</accession>
<protein>
    <submittedName>
        <fullName evidence="6">MurR/RpiR family transcriptional regulator</fullName>
    </submittedName>
</protein>
<evidence type="ECO:0000313" key="7">
    <source>
        <dbReference type="Proteomes" id="UP001637994"/>
    </source>
</evidence>
<feature type="domain" description="HTH rpiR-type" evidence="4">
    <location>
        <begin position="8"/>
        <end position="84"/>
    </location>
</feature>
<dbReference type="InterPro" id="IPR035472">
    <property type="entry name" value="RpiR-like_SIS"/>
</dbReference>
<reference evidence="6 7" key="1">
    <citation type="journal article" date="2025" name="Anaerobe">
        <title>Description of Anaerococcus kampingiae sp. nov., Anaerococcus groningensis sp. nov., Anaerococcus martiniensis sp. nov., and Anaerococcus cruorum sp. nov., isolated from human clinical specimens.</title>
        <authorList>
            <person name="Boiten K.E."/>
            <person name="Meijer J."/>
            <person name="van Wezel E.M."/>
            <person name="Veloo A.C.M."/>
        </authorList>
    </citation>
    <scope>NUCLEOTIDE SEQUENCE [LARGE SCALE GENOMIC DNA]</scope>
    <source>
        <strain evidence="6 7">ENR0874</strain>
    </source>
</reference>
<dbReference type="SUPFAM" id="SSF46689">
    <property type="entry name" value="Homeodomain-like"/>
    <property type="match status" value="1"/>
</dbReference>
<dbReference type="RefSeq" id="WP_265237982.1">
    <property type="nucleotide sequence ID" value="NZ_JBGMEF010000033.1"/>
</dbReference>
<evidence type="ECO:0000256" key="1">
    <source>
        <dbReference type="ARBA" id="ARBA00023015"/>
    </source>
</evidence>
<dbReference type="InterPro" id="IPR046348">
    <property type="entry name" value="SIS_dom_sf"/>
</dbReference>
<dbReference type="Gene3D" id="1.10.10.10">
    <property type="entry name" value="Winged helix-like DNA-binding domain superfamily/Winged helix DNA-binding domain"/>
    <property type="match status" value="1"/>
</dbReference>
<dbReference type="PROSITE" id="PS51464">
    <property type="entry name" value="SIS"/>
    <property type="match status" value="1"/>
</dbReference>
<dbReference type="InterPro" id="IPR036388">
    <property type="entry name" value="WH-like_DNA-bd_sf"/>
</dbReference>
<dbReference type="PANTHER" id="PTHR30514:SF1">
    <property type="entry name" value="HTH-TYPE TRANSCRIPTIONAL REGULATOR HEXR-RELATED"/>
    <property type="match status" value="1"/>
</dbReference>
<comment type="caution">
    <text evidence="6">The sequence shown here is derived from an EMBL/GenBank/DDBJ whole genome shotgun (WGS) entry which is preliminary data.</text>
</comment>
<gene>
    <name evidence="6" type="ORF">ACCQ42_08325</name>
</gene>
<dbReference type="Gene3D" id="3.40.50.10490">
    <property type="entry name" value="Glucose-6-phosphate isomerase like protein, domain 1"/>
    <property type="match status" value="1"/>
</dbReference>
<evidence type="ECO:0000256" key="2">
    <source>
        <dbReference type="ARBA" id="ARBA00023125"/>
    </source>
</evidence>
<dbReference type="Pfam" id="PF01380">
    <property type="entry name" value="SIS"/>
    <property type="match status" value="1"/>
</dbReference>
<evidence type="ECO:0000256" key="3">
    <source>
        <dbReference type="ARBA" id="ARBA00023163"/>
    </source>
</evidence>
<feature type="domain" description="SIS" evidence="5">
    <location>
        <begin position="123"/>
        <end position="270"/>
    </location>
</feature>
<keyword evidence="3" id="KW-0804">Transcription</keyword>